<comment type="similarity">
    <text evidence="1">Belongs to the peptidase C1 family.</text>
</comment>
<dbReference type="EMBL" id="JBBPBM010000034">
    <property type="protein sequence ID" value="KAK8532471.1"/>
    <property type="molecule type" value="Genomic_DNA"/>
</dbReference>
<dbReference type="InterPro" id="IPR038765">
    <property type="entry name" value="Papain-like_cys_pep_sf"/>
</dbReference>
<comment type="caution">
    <text evidence="7">The sequence shown here is derived from an EMBL/GenBank/DDBJ whole genome shotgun (WGS) entry which is preliminary data.</text>
</comment>
<dbReference type="CDD" id="cd02248">
    <property type="entry name" value="Peptidase_C1A"/>
    <property type="match status" value="1"/>
</dbReference>
<dbReference type="InterPro" id="IPR039417">
    <property type="entry name" value="Peptidase_C1A_papain-like"/>
</dbReference>
<dbReference type="Gene3D" id="3.90.70.10">
    <property type="entry name" value="Cysteine proteinases"/>
    <property type="match status" value="1"/>
</dbReference>
<evidence type="ECO:0000313" key="7">
    <source>
        <dbReference type="EMBL" id="KAK8532471.1"/>
    </source>
</evidence>
<gene>
    <name evidence="7" type="ORF">V6N12_053911</name>
</gene>
<keyword evidence="3" id="KW-0378">Hydrolase</keyword>
<evidence type="ECO:0000256" key="5">
    <source>
        <dbReference type="ARBA" id="ARBA00023157"/>
    </source>
</evidence>
<keyword evidence="4" id="KW-0788">Thiol protease</keyword>
<dbReference type="InterPro" id="IPR013128">
    <property type="entry name" value="Peptidase_C1A"/>
</dbReference>
<keyword evidence="8" id="KW-1185">Reference proteome</keyword>
<dbReference type="SUPFAM" id="SSF54001">
    <property type="entry name" value="Cysteine proteinases"/>
    <property type="match status" value="1"/>
</dbReference>
<reference evidence="7 8" key="1">
    <citation type="journal article" date="2024" name="G3 (Bethesda)">
        <title>Genome assembly of Hibiscus sabdariffa L. provides insights into metabolisms of medicinal natural products.</title>
        <authorList>
            <person name="Kim T."/>
        </authorList>
    </citation>
    <scope>NUCLEOTIDE SEQUENCE [LARGE SCALE GENOMIC DNA]</scope>
    <source>
        <strain evidence="7">TK-2024</strain>
        <tissue evidence="7">Old leaves</tissue>
    </source>
</reference>
<sequence length="215" mass="24166">MGLSPLLRIKEFLAAVASIESAHKIATGELLDLSVQQVLDCNKLNRFGFAGGHPIETFWHVMQNGIVETKYYPYNGLVGECRPMNGIRHIFIDDFCCLEYWDDAELMTAVSRQPVVVGINASVAFQLYRGGILRGECSARANHAILVVGYKSFLEKPVWIIKNSWGKNWGIKGYAYMERFVEYPYGIVGPHSFPVYPIIKPIETTLVNGLNSKTF</sequence>
<name>A0ABR2D8Y4_9ROSI</name>
<evidence type="ECO:0000256" key="2">
    <source>
        <dbReference type="ARBA" id="ARBA00022670"/>
    </source>
</evidence>
<dbReference type="Proteomes" id="UP001472677">
    <property type="component" value="Unassembled WGS sequence"/>
</dbReference>
<proteinExistence type="inferred from homology"/>
<dbReference type="InterPro" id="IPR000668">
    <property type="entry name" value="Peptidase_C1A_C"/>
</dbReference>
<dbReference type="SMART" id="SM00645">
    <property type="entry name" value="Pept_C1"/>
    <property type="match status" value="1"/>
</dbReference>
<dbReference type="Pfam" id="PF00112">
    <property type="entry name" value="Peptidase_C1"/>
    <property type="match status" value="1"/>
</dbReference>
<accession>A0ABR2D8Y4</accession>
<feature type="domain" description="Peptidase C1A papain C-terminal" evidence="6">
    <location>
        <begin position="4"/>
        <end position="198"/>
    </location>
</feature>
<keyword evidence="5" id="KW-1015">Disulfide bond</keyword>
<evidence type="ECO:0000256" key="3">
    <source>
        <dbReference type="ARBA" id="ARBA00022801"/>
    </source>
</evidence>
<evidence type="ECO:0000259" key="6">
    <source>
        <dbReference type="SMART" id="SM00645"/>
    </source>
</evidence>
<evidence type="ECO:0000256" key="4">
    <source>
        <dbReference type="ARBA" id="ARBA00022807"/>
    </source>
</evidence>
<evidence type="ECO:0000256" key="1">
    <source>
        <dbReference type="ARBA" id="ARBA00008455"/>
    </source>
</evidence>
<protein>
    <recommendedName>
        <fullName evidence="6">Peptidase C1A papain C-terminal domain-containing protein</fullName>
    </recommendedName>
</protein>
<organism evidence="7 8">
    <name type="scientific">Hibiscus sabdariffa</name>
    <name type="common">roselle</name>
    <dbReference type="NCBI Taxonomy" id="183260"/>
    <lineage>
        <taxon>Eukaryota</taxon>
        <taxon>Viridiplantae</taxon>
        <taxon>Streptophyta</taxon>
        <taxon>Embryophyta</taxon>
        <taxon>Tracheophyta</taxon>
        <taxon>Spermatophyta</taxon>
        <taxon>Magnoliopsida</taxon>
        <taxon>eudicotyledons</taxon>
        <taxon>Gunneridae</taxon>
        <taxon>Pentapetalae</taxon>
        <taxon>rosids</taxon>
        <taxon>malvids</taxon>
        <taxon>Malvales</taxon>
        <taxon>Malvaceae</taxon>
        <taxon>Malvoideae</taxon>
        <taxon>Hibiscus</taxon>
    </lineage>
</organism>
<keyword evidence="2" id="KW-0645">Protease</keyword>
<dbReference type="PANTHER" id="PTHR12411">
    <property type="entry name" value="CYSTEINE PROTEASE FAMILY C1-RELATED"/>
    <property type="match status" value="1"/>
</dbReference>
<evidence type="ECO:0000313" key="8">
    <source>
        <dbReference type="Proteomes" id="UP001472677"/>
    </source>
</evidence>